<evidence type="ECO:0000313" key="2">
    <source>
        <dbReference type="EMBL" id="CUS44593.1"/>
    </source>
</evidence>
<keyword evidence="1" id="KW-0812">Transmembrane</keyword>
<evidence type="ECO:0000256" key="1">
    <source>
        <dbReference type="SAM" id="Phobius"/>
    </source>
</evidence>
<keyword evidence="1" id="KW-1133">Transmembrane helix</keyword>
<reference evidence="2" key="1">
    <citation type="submission" date="2015-10" db="EMBL/GenBank/DDBJ databases">
        <authorList>
            <person name="Gilbert D.G."/>
        </authorList>
    </citation>
    <scope>NUCLEOTIDE SEQUENCE</scope>
</reference>
<dbReference type="EMBL" id="CZQE01000160">
    <property type="protein sequence ID" value="CUS44593.1"/>
    <property type="molecule type" value="Genomic_DNA"/>
</dbReference>
<proteinExistence type="predicted"/>
<keyword evidence="1" id="KW-0472">Membrane</keyword>
<feature type="transmembrane region" description="Helical" evidence="1">
    <location>
        <begin position="71"/>
        <end position="103"/>
    </location>
</feature>
<organism evidence="2">
    <name type="scientific">hydrothermal vent metagenome</name>
    <dbReference type="NCBI Taxonomy" id="652676"/>
    <lineage>
        <taxon>unclassified sequences</taxon>
        <taxon>metagenomes</taxon>
        <taxon>ecological metagenomes</taxon>
    </lineage>
</organism>
<gene>
    <name evidence="2" type="ORF">MGWOODY_Smn2320</name>
</gene>
<name>A0A160TJE4_9ZZZZ</name>
<accession>A0A160TJE4</accession>
<protein>
    <submittedName>
        <fullName evidence="2">Uncharacterized protein</fullName>
    </submittedName>
</protein>
<dbReference type="AlphaFoldDB" id="A0A160TJE4"/>
<sequence length="124" mass="13122">MPRTSGGSANRIARAGEDGGTLLRQLALFACAGAEDTEGRPIFTSASWFDSKAKREFSLGRSGVERLGGTVLVFLLLIGLIAILAFAIGLEALVVPVFVLVAVGKNLPAIGTRWIDRLEKLPVD</sequence>